<comment type="caution">
    <text evidence="4">The sequence shown here is derived from an EMBL/GenBank/DDBJ whole genome shotgun (WGS) entry which is preliminary data.</text>
</comment>
<evidence type="ECO:0000313" key="5">
    <source>
        <dbReference type="Proteomes" id="UP001304298"/>
    </source>
</evidence>
<dbReference type="SUPFAM" id="SSF54637">
    <property type="entry name" value="Thioesterase/thiol ester dehydrase-isomerase"/>
    <property type="match status" value="2"/>
</dbReference>
<evidence type="ECO:0000259" key="2">
    <source>
        <dbReference type="Pfam" id="PF01575"/>
    </source>
</evidence>
<dbReference type="InterPro" id="IPR054357">
    <property type="entry name" value="MFE-2_N"/>
</dbReference>
<protein>
    <submittedName>
        <fullName evidence="4">MaoC/PaaZ C-terminal domain-containing protein</fullName>
    </submittedName>
</protein>
<feature type="domain" description="Peroxisomal multifunctional enzyme type 2-like N-terminal" evidence="3">
    <location>
        <begin position="18"/>
        <end position="142"/>
    </location>
</feature>
<reference evidence="4 5" key="1">
    <citation type="submission" date="2023-12" db="EMBL/GenBank/DDBJ databases">
        <title>Amycolatopsis sp. V23-08.</title>
        <authorList>
            <person name="Somphong A."/>
        </authorList>
    </citation>
    <scope>NUCLEOTIDE SEQUENCE [LARGE SCALE GENOMIC DNA]</scope>
    <source>
        <strain evidence="4 5">V23-08</strain>
    </source>
</reference>
<dbReference type="CDD" id="cd03448">
    <property type="entry name" value="HDE_HSD"/>
    <property type="match status" value="1"/>
</dbReference>
<gene>
    <name evidence="4" type="ORF">VA596_48795</name>
</gene>
<keyword evidence="5" id="KW-1185">Reference proteome</keyword>
<evidence type="ECO:0000259" key="3">
    <source>
        <dbReference type="Pfam" id="PF22622"/>
    </source>
</evidence>
<dbReference type="EMBL" id="JAYFSI010000024">
    <property type="protein sequence ID" value="MEA5367504.1"/>
    <property type="molecule type" value="Genomic_DNA"/>
</dbReference>
<accession>A0ABU5RP87</accession>
<dbReference type="Gene3D" id="3.10.129.10">
    <property type="entry name" value="Hotdog Thioesterase"/>
    <property type="match status" value="1"/>
</dbReference>
<dbReference type="Pfam" id="PF22622">
    <property type="entry name" value="MFE-2_hydrat-2_N"/>
    <property type="match status" value="1"/>
</dbReference>
<dbReference type="RefSeq" id="WP_323337555.1">
    <property type="nucleotide sequence ID" value="NZ_JAYFSI010000024.1"/>
</dbReference>
<proteinExistence type="inferred from homology"/>
<dbReference type="Pfam" id="PF01575">
    <property type="entry name" value="MaoC_dehydratas"/>
    <property type="match status" value="1"/>
</dbReference>
<evidence type="ECO:0000313" key="4">
    <source>
        <dbReference type="EMBL" id="MEA5367504.1"/>
    </source>
</evidence>
<comment type="similarity">
    <text evidence="1">Belongs to the enoyl-CoA hydratase/isomerase family.</text>
</comment>
<dbReference type="InterPro" id="IPR029069">
    <property type="entry name" value="HotDog_dom_sf"/>
</dbReference>
<dbReference type="Proteomes" id="UP001304298">
    <property type="component" value="Unassembled WGS sequence"/>
</dbReference>
<feature type="domain" description="MaoC-like" evidence="2">
    <location>
        <begin position="159"/>
        <end position="266"/>
    </location>
</feature>
<dbReference type="PANTHER" id="PTHR13078">
    <property type="entry name" value="PEROXISOMAL MULTIFUNCTIONAL ENZYME TYPE 2-RELATED"/>
    <property type="match status" value="1"/>
</dbReference>
<sequence length="281" mass="30142">MPIDPAVAIGAHIGEVSFAWTPSDVLLYHLALGAGPDEQRYTYERDLVVVPTFATVAANLRVFEPPALSFPGVEIDLAKVLHGKQEITLHGPIPVEGKAVARSRIADVFDKGKAAVIVQEVDVTSADGSPLWTARSSIFARGEGGFGGSRGPSDRIEWPSRDPDFVLETPTLPQQALLYRLCGDRNPLHADPAFASAAGFPSPILHGLCTYGVVARVLINEFLDGDPSRVGSFATKFAGVVFPGETLRTRVWRGDDRLLVSTSAVEREDAPVLADTVLTFT</sequence>
<organism evidence="4 5">
    <name type="scientific">Amycolatopsis heterodermiae</name>
    <dbReference type="NCBI Taxonomy" id="3110235"/>
    <lineage>
        <taxon>Bacteria</taxon>
        <taxon>Bacillati</taxon>
        <taxon>Actinomycetota</taxon>
        <taxon>Actinomycetes</taxon>
        <taxon>Pseudonocardiales</taxon>
        <taxon>Pseudonocardiaceae</taxon>
        <taxon>Amycolatopsis</taxon>
    </lineage>
</organism>
<evidence type="ECO:0000256" key="1">
    <source>
        <dbReference type="ARBA" id="ARBA00005254"/>
    </source>
</evidence>
<dbReference type="PANTHER" id="PTHR13078:SF59">
    <property type="entry name" value="ENOYL-COA HYDRATASE CHSH3"/>
    <property type="match status" value="1"/>
</dbReference>
<dbReference type="InterPro" id="IPR002539">
    <property type="entry name" value="MaoC-like_dom"/>
</dbReference>
<name>A0ABU5RP87_9PSEU</name>